<dbReference type="Proteomes" id="UP000828941">
    <property type="component" value="Chromosome 5"/>
</dbReference>
<protein>
    <submittedName>
        <fullName evidence="1">Uncharacterized protein</fullName>
    </submittedName>
</protein>
<keyword evidence="2" id="KW-1185">Reference proteome</keyword>
<dbReference type="EMBL" id="CM039430">
    <property type="protein sequence ID" value="KAI4343734.1"/>
    <property type="molecule type" value="Genomic_DNA"/>
</dbReference>
<sequence length="333" mass="39088">MLLQWSPYSSEAELLQQFDDIGSHGTKVIIYNLWLNDGDNLELDFDRDPADILIAGDRKKINTRPVWKTLNEQHIANLFHYSLRVYSSILYLKMPENFRIILRGQVVRPHNIVDDLKHFVYIHYKPQAGGSVQGQTVITIGFLKEAPHVNIYGFNVYHKNRLILPFWQVVSYISWGRGVAGVVPADFIEPTHNKDFERTSLFQKLELRLKEMTREYWDTHCELIGYQKEKPQSKVTTLDSSLCKQNKSEQGSHAKRKENEFINLQKAKKQIITIPSKQVIDLESINLMHEYRKLHAKCLEYQKNEEELNLKVTQLRSKIQEARYEHKRLLAEL</sequence>
<reference evidence="1 2" key="1">
    <citation type="journal article" date="2022" name="DNA Res.">
        <title>Chromosomal-level genome assembly of the orchid tree Bauhinia variegata (Leguminosae; Cercidoideae) supports the allotetraploid origin hypothesis of Bauhinia.</title>
        <authorList>
            <person name="Zhong Y."/>
            <person name="Chen Y."/>
            <person name="Zheng D."/>
            <person name="Pang J."/>
            <person name="Liu Y."/>
            <person name="Luo S."/>
            <person name="Meng S."/>
            <person name="Qian L."/>
            <person name="Wei D."/>
            <person name="Dai S."/>
            <person name="Zhou R."/>
        </authorList>
    </citation>
    <scope>NUCLEOTIDE SEQUENCE [LARGE SCALE GENOMIC DNA]</scope>
    <source>
        <strain evidence="1">BV-YZ2020</strain>
    </source>
</reference>
<evidence type="ECO:0000313" key="1">
    <source>
        <dbReference type="EMBL" id="KAI4343734.1"/>
    </source>
</evidence>
<gene>
    <name evidence="1" type="ORF">L6164_011048</name>
</gene>
<comment type="caution">
    <text evidence="1">The sequence shown here is derived from an EMBL/GenBank/DDBJ whole genome shotgun (WGS) entry which is preliminary data.</text>
</comment>
<organism evidence="1 2">
    <name type="scientific">Bauhinia variegata</name>
    <name type="common">Purple orchid tree</name>
    <name type="synonym">Phanera variegata</name>
    <dbReference type="NCBI Taxonomy" id="167791"/>
    <lineage>
        <taxon>Eukaryota</taxon>
        <taxon>Viridiplantae</taxon>
        <taxon>Streptophyta</taxon>
        <taxon>Embryophyta</taxon>
        <taxon>Tracheophyta</taxon>
        <taxon>Spermatophyta</taxon>
        <taxon>Magnoliopsida</taxon>
        <taxon>eudicotyledons</taxon>
        <taxon>Gunneridae</taxon>
        <taxon>Pentapetalae</taxon>
        <taxon>rosids</taxon>
        <taxon>fabids</taxon>
        <taxon>Fabales</taxon>
        <taxon>Fabaceae</taxon>
        <taxon>Cercidoideae</taxon>
        <taxon>Cercideae</taxon>
        <taxon>Bauhiniinae</taxon>
        <taxon>Bauhinia</taxon>
    </lineage>
</organism>
<name>A0ACB9P7A0_BAUVA</name>
<accession>A0ACB9P7A0</accession>
<evidence type="ECO:0000313" key="2">
    <source>
        <dbReference type="Proteomes" id="UP000828941"/>
    </source>
</evidence>
<proteinExistence type="predicted"/>